<evidence type="ECO:0000256" key="5">
    <source>
        <dbReference type="ARBA" id="ARBA00020261"/>
    </source>
</evidence>
<evidence type="ECO:0000256" key="4">
    <source>
        <dbReference type="ARBA" id="ARBA00010146"/>
    </source>
</evidence>
<dbReference type="JaponicusDB" id="SJAG_01775">
    <property type="gene designation" value="dad1"/>
</dbReference>
<evidence type="ECO:0000256" key="3">
    <source>
        <dbReference type="ARBA" id="ARBA00004629"/>
    </source>
</evidence>
<dbReference type="Proteomes" id="UP000001744">
    <property type="component" value="Unassembled WGS sequence"/>
</dbReference>
<evidence type="ECO:0000256" key="12">
    <source>
        <dbReference type="ARBA" id="ARBA00023212"/>
    </source>
</evidence>
<dbReference type="OMA" id="NMEGING"/>
<proteinExistence type="inferred from homology"/>
<dbReference type="InterPro" id="IPR013958">
    <property type="entry name" value="DASH_Dad1"/>
</dbReference>
<dbReference type="eggNOG" id="ENOG502SBWQ">
    <property type="taxonomic scope" value="Eukaryota"/>
</dbReference>
<keyword evidence="11" id="KW-0995">Kinetochore</keyword>
<name>B6JYV4_SCHJY</name>
<evidence type="ECO:0000256" key="14">
    <source>
        <dbReference type="ARBA" id="ARBA00023306"/>
    </source>
</evidence>
<evidence type="ECO:0000313" key="19">
    <source>
        <dbReference type="Proteomes" id="UP000001744"/>
    </source>
</evidence>
<keyword evidence="13" id="KW-0539">Nucleus</keyword>
<keyword evidence="14" id="KW-0131">Cell cycle</keyword>
<evidence type="ECO:0000256" key="9">
    <source>
        <dbReference type="ARBA" id="ARBA00022701"/>
    </source>
</evidence>
<dbReference type="PANTHER" id="PTHR28025:SF1">
    <property type="entry name" value="DASH COMPLEX SUBUNIT DAD1"/>
    <property type="match status" value="1"/>
</dbReference>
<dbReference type="VEuPathDB" id="FungiDB:SJAG_01775"/>
<dbReference type="GeneID" id="7048204"/>
<keyword evidence="19" id="KW-1185">Reference proteome</keyword>
<dbReference type="OrthoDB" id="5566853at2759"/>
<keyword evidence="8" id="KW-0132">Cell division</keyword>
<dbReference type="STRING" id="402676.B6JYV4"/>
<evidence type="ECO:0000256" key="15">
    <source>
        <dbReference type="ARBA" id="ARBA00023328"/>
    </source>
</evidence>
<keyword evidence="12" id="KW-0206">Cytoskeleton</keyword>
<evidence type="ECO:0000256" key="10">
    <source>
        <dbReference type="ARBA" id="ARBA00022776"/>
    </source>
</evidence>
<evidence type="ECO:0000256" key="6">
    <source>
        <dbReference type="ARBA" id="ARBA00022454"/>
    </source>
</evidence>
<evidence type="ECO:0000256" key="11">
    <source>
        <dbReference type="ARBA" id="ARBA00022838"/>
    </source>
</evidence>
<comment type="subcellular location">
    <subcellularLocation>
        <location evidence="3">Chromosome</location>
        <location evidence="3">Centromere</location>
        <location evidence="3">Kinetochore</location>
    </subcellularLocation>
    <subcellularLocation>
        <location evidence="2">Cytoplasm</location>
        <location evidence="2">Cytoskeleton</location>
        <location evidence="2">Spindle</location>
    </subcellularLocation>
    <subcellularLocation>
        <location evidence="1">Nucleus</location>
    </subcellularLocation>
</comment>
<keyword evidence="7" id="KW-0963">Cytoplasm</keyword>
<dbReference type="RefSeq" id="XP_002173015.1">
    <property type="nucleotide sequence ID" value="XM_002172979.2"/>
</dbReference>
<organism evidence="17 19">
    <name type="scientific">Schizosaccharomyces japonicus (strain yFS275 / FY16936)</name>
    <name type="common">Fission yeast</name>
    <dbReference type="NCBI Taxonomy" id="402676"/>
    <lineage>
        <taxon>Eukaryota</taxon>
        <taxon>Fungi</taxon>
        <taxon>Dikarya</taxon>
        <taxon>Ascomycota</taxon>
        <taxon>Taphrinomycotina</taxon>
        <taxon>Schizosaccharomycetes</taxon>
        <taxon>Schizosaccharomycetales</taxon>
        <taxon>Schizosaccharomycetaceae</taxon>
        <taxon>Schizosaccharomyces</taxon>
    </lineage>
</organism>
<evidence type="ECO:0000256" key="2">
    <source>
        <dbReference type="ARBA" id="ARBA00004186"/>
    </source>
</evidence>
<evidence type="ECO:0000256" key="8">
    <source>
        <dbReference type="ARBA" id="ARBA00022618"/>
    </source>
</evidence>
<keyword evidence="10" id="KW-0498">Mitosis</keyword>
<dbReference type="AlphaFoldDB" id="B6JYV4"/>
<evidence type="ECO:0000256" key="7">
    <source>
        <dbReference type="ARBA" id="ARBA00022490"/>
    </source>
</evidence>
<evidence type="ECO:0000313" key="18">
    <source>
        <dbReference type="JaponicusDB" id="SJAG_01775"/>
    </source>
</evidence>
<protein>
    <recommendedName>
        <fullName evidence="5">DASH complex subunit DAD1</fullName>
    </recommendedName>
    <alternativeName>
        <fullName evidence="16">Outer kinetochore protein DAD1</fullName>
    </alternativeName>
</protein>
<keyword evidence="6" id="KW-0158">Chromosome</keyword>
<sequence length="89" mass="10162">MDTNMNIDEPEVDLTNESSTFERKRRQLILQISNNMHEIVNLLDVLNKNLESVNGVGKEFDKVASLWMSFHESVTNPPVENDNGNAFKV</sequence>
<evidence type="ECO:0000256" key="13">
    <source>
        <dbReference type="ARBA" id="ARBA00023242"/>
    </source>
</evidence>
<dbReference type="GO" id="GO:0005874">
    <property type="term" value="C:microtubule"/>
    <property type="evidence" value="ECO:0007669"/>
    <property type="project" value="UniProtKB-KW"/>
</dbReference>
<keyword evidence="9" id="KW-0493">Microtubule</keyword>
<dbReference type="GO" id="GO:0051301">
    <property type="term" value="P:cell division"/>
    <property type="evidence" value="ECO:0007669"/>
    <property type="project" value="UniProtKB-KW"/>
</dbReference>
<keyword evidence="15" id="KW-0137">Centromere</keyword>
<dbReference type="PANTHER" id="PTHR28025">
    <property type="entry name" value="DASH COMPLEX SUBUNIT DAD1"/>
    <property type="match status" value="1"/>
</dbReference>
<evidence type="ECO:0000256" key="1">
    <source>
        <dbReference type="ARBA" id="ARBA00004123"/>
    </source>
</evidence>
<dbReference type="Pfam" id="PF08649">
    <property type="entry name" value="DASH_Dad1"/>
    <property type="match status" value="1"/>
</dbReference>
<dbReference type="GO" id="GO:0072686">
    <property type="term" value="C:mitotic spindle"/>
    <property type="evidence" value="ECO:0007669"/>
    <property type="project" value="InterPro"/>
</dbReference>
<gene>
    <name evidence="18" type="primary">dad1</name>
    <name evidence="17" type="ORF">SJAG_01775</name>
</gene>
<dbReference type="GO" id="GO:0042729">
    <property type="term" value="C:DASH complex"/>
    <property type="evidence" value="ECO:0007669"/>
    <property type="project" value="InterPro"/>
</dbReference>
<accession>B6JYV4</accession>
<evidence type="ECO:0000313" key="17">
    <source>
        <dbReference type="EMBL" id="EEB06722.1"/>
    </source>
</evidence>
<dbReference type="EMBL" id="KE651168">
    <property type="protein sequence ID" value="EEB06722.1"/>
    <property type="molecule type" value="Genomic_DNA"/>
</dbReference>
<comment type="similarity">
    <text evidence="4">Belongs to the DASH complex DAD1 family.</text>
</comment>
<reference evidence="17 19" key="1">
    <citation type="journal article" date="2011" name="Science">
        <title>Comparative functional genomics of the fission yeasts.</title>
        <authorList>
            <person name="Rhind N."/>
            <person name="Chen Z."/>
            <person name="Yassour M."/>
            <person name="Thompson D.A."/>
            <person name="Haas B.J."/>
            <person name="Habib N."/>
            <person name="Wapinski I."/>
            <person name="Roy S."/>
            <person name="Lin M.F."/>
            <person name="Heiman D.I."/>
            <person name="Young S.K."/>
            <person name="Furuya K."/>
            <person name="Guo Y."/>
            <person name="Pidoux A."/>
            <person name="Chen H.M."/>
            <person name="Robbertse B."/>
            <person name="Goldberg J.M."/>
            <person name="Aoki K."/>
            <person name="Bayne E.H."/>
            <person name="Berlin A.M."/>
            <person name="Desjardins C.A."/>
            <person name="Dobbs E."/>
            <person name="Dukaj L."/>
            <person name="Fan L."/>
            <person name="FitzGerald M.G."/>
            <person name="French C."/>
            <person name="Gujja S."/>
            <person name="Hansen K."/>
            <person name="Keifenheim D."/>
            <person name="Levin J.Z."/>
            <person name="Mosher R.A."/>
            <person name="Mueller C.A."/>
            <person name="Pfiffner J."/>
            <person name="Priest M."/>
            <person name="Russ C."/>
            <person name="Smialowska A."/>
            <person name="Swoboda P."/>
            <person name="Sykes S.M."/>
            <person name="Vaughn M."/>
            <person name="Vengrova S."/>
            <person name="Yoder R."/>
            <person name="Zeng Q."/>
            <person name="Allshire R."/>
            <person name="Baulcombe D."/>
            <person name="Birren B.W."/>
            <person name="Brown W."/>
            <person name="Ekwall K."/>
            <person name="Kellis M."/>
            <person name="Leatherwood J."/>
            <person name="Levin H."/>
            <person name="Margalit H."/>
            <person name="Martienssen R."/>
            <person name="Nieduszynski C.A."/>
            <person name="Spatafora J.W."/>
            <person name="Friedman N."/>
            <person name="Dalgaard J.Z."/>
            <person name="Baumann P."/>
            <person name="Niki H."/>
            <person name="Regev A."/>
            <person name="Nusbaum C."/>
        </authorList>
    </citation>
    <scope>NUCLEOTIDE SEQUENCE [LARGE SCALE GENOMIC DNA]</scope>
    <source>
        <strain evidence="19">yFS275 / FY16936</strain>
    </source>
</reference>
<dbReference type="HOGENOM" id="CLU_2456037_0_0_1"/>
<evidence type="ECO:0000256" key="16">
    <source>
        <dbReference type="ARBA" id="ARBA00030566"/>
    </source>
</evidence>